<dbReference type="GO" id="GO:0016491">
    <property type="term" value="F:oxidoreductase activity"/>
    <property type="evidence" value="ECO:0007669"/>
    <property type="project" value="InterPro"/>
</dbReference>
<dbReference type="InterPro" id="IPR000866">
    <property type="entry name" value="AhpC/TSA"/>
</dbReference>
<evidence type="ECO:0000313" key="6">
    <source>
        <dbReference type="EMBL" id="OKS86337.1"/>
    </source>
</evidence>
<evidence type="ECO:0000256" key="3">
    <source>
        <dbReference type="ARBA" id="ARBA00023157"/>
    </source>
</evidence>
<keyword evidence="7" id="KW-1185">Reference proteome</keyword>
<dbReference type="InterPro" id="IPR013766">
    <property type="entry name" value="Thioredoxin_domain"/>
</dbReference>
<protein>
    <recommendedName>
        <fullName evidence="5">Thioredoxin domain-containing protein</fullName>
    </recommendedName>
</protein>
<organism evidence="6 7">
    <name type="scientific">Mucilaginibacter polytrichastri</name>
    <dbReference type="NCBI Taxonomy" id="1302689"/>
    <lineage>
        <taxon>Bacteria</taxon>
        <taxon>Pseudomonadati</taxon>
        <taxon>Bacteroidota</taxon>
        <taxon>Sphingobacteriia</taxon>
        <taxon>Sphingobacteriales</taxon>
        <taxon>Sphingobacteriaceae</taxon>
        <taxon>Mucilaginibacter</taxon>
    </lineage>
</organism>
<dbReference type="SUPFAM" id="SSF52833">
    <property type="entry name" value="Thioredoxin-like"/>
    <property type="match status" value="1"/>
</dbReference>
<keyword evidence="2" id="KW-0201">Cytochrome c-type biogenesis</keyword>
<evidence type="ECO:0000259" key="5">
    <source>
        <dbReference type="PROSITE" id="PS51352"/>
    </source>
</evidence>
<comment type="caution">
    <text evidence="6">The sequence shown here is derived from an EMBL/GenBank/DDBJ whole genome shotgun (WGS) entry which is preliminary data.</text>
</comment>
<dbReference type="Pfam" id="PF14289">
    <property type="entry name" value="DUF4369"/>
    <property type="match status" value="1"/>
</dbReference>
<dbReference type="PROSITE" id="PS00194">
    <property type="entry name" value="THIOREDOXIN_1"/>
    <property type="match status" value="1"/>
</dbReference>
<comment type="subcellular location">
    <subcellularLocation>
        <location evidence="1">Cell envelope</location>
    </subcellularLocation>
</comment>
<dbReference type="RefSeq" id="WP_074489044.1">
    <property type="nucleotide sequence ID" value="NZ_FPAM01000017.1"/>
</dbReference>
<dbReference type="PANTHER" id="PTHR42852:SF6">
    <property type="entry name" value="THIOL:DISULFIDE INTERCHANGE PROTEIN DSBE"/>
    <property type="match status" value="1"/>
</dbReference>
<dbReference type="EMBL" id="MPPL01000001">
    <property type="protein sequence ID" value="OKS86337.1"/>
    <property type="molecule type" value="Genomic_DNA"/>
</dbReference>
<feature type="domain" description="Thioredoxin" evidence="5">
    <location>
        <begin position="233"/>
        <end position="373"/>
    </location>
</feature>
<reference evidence="6 7" key="1">
    <citation type="submission" date="2016-11" db="EMBL/GenBank/DDBJ databases">
        <title>Whole Genome Sequencing of Mucilaginibacter polytrichastri RG4-7(T) isolated from the moss sample.</title>
        <authorList>
            <person name="Li Y."/>
        </authorList>
    </citation>
    <scope>NUCLEOTIDE SEQUENCE [LARGE SCALE GENOMIC DNA]</scope>
    <source>
        <strain evidence="6 7">RG4-7</strain>
    </source>
</reference>
<dbReference type="AlphaFoldDB" id="A0A1Q5ZX60"/>
<dbReference type="Gene3D" id="3.40.30.10">
    <property type="entry name" value="Glutaredoxin"/>
    <property type="match status" value="1"/>
</dbReference>
<evidence type="ECO:0000256" key="2">
    <source>
        <dbReference type="ARBA" id="ARBA00022748"/>
    </source>
</evidence>
<dbReference type="Pfam" id="PF00578">
    <property type="entry name" value="AhpC-TSA"/>
    <property type="match status" value="1"/>
</dbReference>
<dbReference type="Proteomes" id="UP000186720">
    <property type="component" value="Unassembled WGS sequence"/>
</dbReference>
<dbReference type="CDD" id="cd02966">
    <property type="entry name" value="TlpA_like_family"/>
    <property type="match status" value="1"/>
</dbReference>
<dbReference type="PROSITE" id="PS51257">
    <property type="entry name" value="PROKAR_LIPOPROTEIN"/>
    <property type="match status" value="1"/>
</dbReference>
<sequence>MKNSYKIYTAALLVAASLSACKDKNGFKISGEVSNFGKTKKMYLLAADTSSVAVVDSSELSADGKFEFKRATPYSNLFKLRAGDAIFDLIAQNGDEIKFKTNLADSSHAYEVSGSDESQKIQEFNKVSNVYSDKNTKLVADYQAKAAAHGNQDSLLKIYTPIFQNNLGDYSKAVLKFVEDNKKSLAGFYAATSLDAMRYETELVKYADDIQGEFKDNPGVQKFVKQMMLAKPLSVGHKAPEFTVNDINGKTVKLSDFKGKYVLIDFWASWCAPCRAENPNVVKMYGMYHDKGLNILGVSLDTDKKDWQKAVDADKLTWQHVSDLKRFEGPTESLYHIEAIPSNFFIDPQGVIIAKNITGLDLEEILKKTFSKP</sequence>
<dbReference type="InterPro" id="IPR025380">
    <property type="entry name" value="DUF4369"/>
</dbReference>
<dbReference type="PANTHER" id="PTHR42852">
    <property type="entry name" value="THIOL:DISULFIDE INTERCHANGE PROTEIN DSBE"/>
    <property type="match status" value="1"/>
</dbReference>
<keyword evidence="4" id="KW-0676">Redox-active center</keyword>
<proteinExistence type="predicted"/>
<evidence type="ECO:0000313" key="7">
    <source>
        <dbReference type="Proteomes" id="UP000186720"/>
    </source>
</evidence>
<dbReference type="GO" id="GO:0030313">
    <property type="term" value="C:cell envelope"/>
    <property type="evidence" value="ECO:0007669"/>
    <property type="project" value="UniProtKB-SubCell"/>
</dbReference>
<dbReference type="OrthoDB" id="750178at2"/>
<dbReference type="PROSITE" id="PS51352">
    <property type="entry name" value="THIOREDOXIN_2"/>
    <property type="match status" value="1"/>
</dbReference>
<dbReference type="InterPro" id="IPR036249">
    <property type="entry name" value="Thioredoxin-like_sf"/>
</dbReference>
<evidence type="ECO:0000256" key="4">
    <source>
        <dbReference type="ARBA" id="ARBA00023284"/>
    </source>
</evidence>
<keyword evidence="3" id="KW-1015">Disulfide bond</keyword>
<dbReference type="GO" id="GO:0017004">
    <property type="term" value="P:cytochrome complex assembly"/>
    <property type="evidence" value="ECO:0007669"/>
    <property type="project" value="UniProtKB-KW"/>
</dbReference>
<dbReference type="InterPro" id="IPR050553">
    <property type="entry name" value="Thioredoxin_ResA/DsbE_sf"/>
</dbReference>
<accession>A0A1Q5ZX60</accession>
<dbReference type="InterPro" id="IPR017937">
    <property type="entry name" value="Thioredoxin_CS"/>
</dbReference>
<name>A0A1Q5ZX60_9SPHI</name>
<dbReference type="STRING" id="1302689.RG47T_1791"/>
<dbReference type="GO" id="GO:0016209">
    <property type="term" value="F:antioxidant activity"/>
    <property type="evidence" value="ECO:0007669"/>
    <property type="project" value="InterPro"/>
</dbReference>
<evidence type="ECO:0000256" key="1">
    <source>
        <dbReference type="ARBA" id="ARBA00004196"/>
    </source>
</evidence>
<gene>
    <name evidence="6" type="ORF">RG47T_1791</name>
</gene>